<sequence>MKLEFIALEMLCVSKTNMRHGRKAPDVSDILPTVRARGVIQPILVRPNCQPGYYEIVAGSRRFHAARIVAEENGAATGEAQGSITESALLPCAILDEGDDADAVEASLIENTARLDPDEMTQWECFTRLIREGRKVEEIAANFGLPDLAVKRVLALGNLLPRIRDLYRREDIDVVTVRQLTLASKRQQRDWLALLDDTEAYAPRGYQLKSWILGGQTIPVSHALFPLEGSGLATVSDLFGQDSYFACGKTFWSLQNAAVEARRRAYLEQGWTDAVVIGPDSHFHSWEYEKMPKRKGGRVYIDVRPTGEIVIHEGYLSCKEAARLARGEAAADEGGKPARPEMTSVTRTYVDLHRHAAVRAALLGHTALALRLMVAHAIAGSPLWGVRVEPQKARHEATGESIEECKAEARFDEKRRTVLAALGLGEDEPTVTGSSRGTGLNALLARLIVLPDEAVMDVLAIVMGETLAAGSPVIELLGQEMNLSMADWWEADEAFLETLRDREVLRTMVAEVAGEMVAAANAKQPGKVLKGIIRDHLAGAGGRTKREHWVPRWMAFPPSAYTERGGVSMSSAADEVDPPDCAIADEPDDIDPVELDGEHDENLKAA</sequence>
<proteinExistence type="predicted"/>
<dbReference type="EMBL" id="QFPX01000024">
    <property type="protein sequence ID" value="PZQ51788.1"/>
    <property type="molecule type" value="Genomic_DNA"/>
</dbReference>
<organism evidence="3 4">
    <name type="scientific">Novosphingobium pentaromativorans</name>
    <dbReference type="NCBI Taxonomy" id="205844"/>
    <lineage>
        <taxon>Bacteria</taxon>
        <taxon>Pseudomonadati</taxon>
        <taxon>Pseudomonadota</taxon>
        <taxon>Alphaproteobacteria</taxon>
        <taxon>Sphingomonadales</taxon>
        <taxon>Sphingomonadaceae</taxon>
        <taxon>Novosphingobium</taxon>
    </lineage>
</organism>
<dbReference type="Gene3D" id="3.90.1530.30">
    <property type="match status" value="1"/>
</dbReference>
<dbReference type="AlphaFoldDB" id="A0A2W5NH60"/>
<evidence type="ECO:0000259" key="2">
    <source>
        <dbReference type="SMART" id="SM00470"/>
    </source>
</evidence>
<dbReference type="SMART" id="SM00470">
    <property type="entry name" value="ParB"/>
    <property type="match status" value="1"/>
</dbReference>
<protein>
    <submittedName>
        <fullName evidence="3">Chromosome partitioning protein ParB</fullName>
    </submittedName>
</protein>
<feature type="compositionally biased region" description="Acidic residues" evidence="1">
    <location>
        <begin position="574"/>
        <end position="599"/>
    </location>
</feature>
<dbReference type="PANTHER" id="PTHR33375:SF7">
    <property type="entry name" value="CHROMOSOME 2-PARTITIONING PROTEIN PARB-RELATED"/>
    <property type="match status" value="1"/>
</dbReference>
<comment type="caution">
    <text evidence="3">The sequence shown here is derived from an EMBL/GenBank/DDBJ whole genome shotgun (WGS) entry which is preliminary data.</text>
</comment>
<dbReference type="Proteomes" id="UP000249082">
    <property type="component" value="Unassembled WGS sequence"/>
</dbReference>
<gene>
    <name evidence="3" type="ORF">DI555_20485</name>
</gene>
<dbReference type="GO" id="GO:0005694">
    <property type="term" value="C:chromosome"/>
    <property type="evidence" value="ECO:0007669"/>
    <property type="project" value="TreeGrafter"/>
</dbReference>
<reference evidence="3 4" key="1">
    <citation type="submission" date="2017-08" db="EMBL/GenBank/DDBJ databases">
        <title>Infants hospitalized years apart are colonized by the same room-sourced microbial strains.</title>
        <authorList>
            <person name="Brooks B."/>
            <person name="Olm M.R."/>
            <person name="Firek B.A."/>
            <person name="Baker R."/>
            <person name="Thomas B.C."/>
            <person name="Morowitz M.J."/>
            <person name="Banfield J.F."/>
        </authorList>
    </citation>
    <scope>NUCLEOTIDE SEQUENCE [LARGE SCALE GENOMIC DNA]</scope>
    <source>
        <strain evidence="3">S2_005_002_R2_33</strain>
    </source>
</reference>
<evidence type="ECO:0000313" key="3">
    <source>
        <dbReference type="EMBL" id="PZQ51788.1"/>
    </source>
</evidence>
<name>A0A2W5NH60_9SPHN</name>
<dbReference type="Pfam" id="PF02195">
    <property type="entry name" value="ParB_N"/>
    <property type="match status" value="1"/>
</dbReference>
<dbReference type="InterPro" id="IPR050336">
    <property type="entry name" value="Chromosome_partition/occlusion"/>
</dbReference>
<dbReference type="PANTHER" id="PTHR33375">
    <property type="entry name" value="CHROMOSOME-PARTITIONING PROTEIN PARB-RELATED"/>
    <property type="match status" value="1"/>
</dbReference>
<dbReference type="Gene3D" id="1.10.10.2830">
    <property type="match status" value="1"/>
</dbReference>
<dbReference type="InterPro" id="IPR003115">
    <property type="entry name" value="ParB_N"/>
</dbReference>
<dbReference type="GO" id="GO:0007059">
    <property type="term" value="P:chromosome segregation"/>
    <property type="evidence" value="ECO:0007669"/>
    <property type="project" value="TreeGrafter"/>
</dbReference>
<feature type="region of interest" description="Disordered" evidence="1">
    <location>
        <begin position="564"/>
        <end position="606"/>
    </location>
</feature>
<evidence type="ECO:0000313" key="4">
    <source>
        <dbReference type="Proteomes" id="UP000249082"/>
    </source>
</evidence>
<dbReference type="SUPFAM" id="SSF110849">
    <property type="entry name" value="ParB/Sulfiredoxin"/>
    <property type="match status" value="1"/>
</dbReference>
<accession>A0A2W5NH60</accession>
<dbReference type="SUPFAM" id="SSF109709">
    <property type="entry name" value="KorB DNA-binding domain-like"/>
    <property type="match status" value="1"/>
</dbReference>
<dbReference type="InterPro" id="IPR036086">
    <property type="entry name" value="ParB/Sulfiredoxin_sf"/>
</dbReference>
<evidence type="ECO:0000256" key="1">
    <source>
        <dbReference type="SAM" id="MobiDB-lite"/>
    </source>
</evidence>
<feature type="domain" description="ParB-like N-terminal" evidence="2">
    <location>
        <begin position="4"/>
        <end position="112"/>
    </location>
</feature>